<dbReference type="AlphaFoldDB" id="A0A2A8D0C0"/>
<keyword evidence="2" id="KW-1185">Reference proteome</keyword>
<dbReference type="EMBL" id="PDEQ01000002">
    <property type="protein sequence ID" value="PEN14366.1"/>
    <property type="molecule type" value="Genomic_DNA"/>
</dbReference>
<evidence type="ECO:0000313" key="1">
    <source>
        <dbReference type="EMBL" id="PEN14366.1"/>
    </source>
</evidence>
<sequence>MSLLFFTILGPILVFLLLWVAATAYRIYFPEQPLPFEKDPVMLREKARRAGQSVPVGVREIRADQRRKKRQRAQILSPDYNYFWGGSDGFPEAWREDLWRRRN</sequence>
<comment type="caution">
    <text evidence="1">The sequence shown here is derived from an EMBL/GenBank/DDBJ whole genome shotgun (WGS) entry which is preliminary data.</text>
</comment>
<dbReference type="OrthoDB" id="1494805at2"/>
<protein>
    <submittedName>
        <fullName evidence="1">Uncharacterized protein</fullName>
    </submittedName>
</protein>
<proteinExistence type="predicted"/>
<accession>A0A2A8D0C0</accession>
<dbReference type="Proteomes" id="UP000220102">
    <property type="component" value="Unassembled WGS sequence"/>
</dbReference>
<gene>
    <name evidence="1" type="ORF">CRI94_04850</name>
</gene>
<dbReference type="RefSeq" id="WP_098074548.1">
    <property type="nucleotide sequence ID" value="NZ_PDEQ01000002.1"/>
</dbReference>
<name>A0A2A8D0C0_9BACT</name>
<organism evidence="1 2">
    <name type="scientific">Longibacter salinarum</name>
    <dbReference type="NCBI Taxonomy" id="1850348"/>
    <lineage>
        <taxon>Bacteria</taxon>
        <taxon>Pseudomonadati</taxon>
        <taxon>Rhodothermota</taxon>
        <taxon>Rhodothermia</taxon>
        <taxon>Rhodothermales</taxon>
        <taxon>Salisaetaceae</taxon>
        <taxon>Longibacter</taxon>
    </lineage>
</organism>
<reference evidence="1 2" key="1">
    <citation type="submission" date="2017-10" db="EMBL/GenBank/DDBJ databases">
        <title>Draft genome of Longibacter Salinarum.</title>
        <authorList>
            <person name="Goh K.M."/>
            <person name="Shamsir M.S."/>
            <person name="Lim S.W."/>
        </authorList>
    </citation>
    <scope>NUCLEOTIDE SEQUENCE [LARGE SCALE GENOMIC DNA]</scope>
    <source>
        <strain evidence="1 2">KCTC 52045</strain>
    </source>
</reference>
<evidence type="ECO:0000313" key="2">
    <source>
        <dbReference type="Proteomes" id="UP000220102"/>
    </source>
</evidence>